<dbReference type="NCBIfam" id="TIGR02135">
    <property type="entry name" value="phoU_full"/>
    <property type="match status" value="1"/>
</dbReference>
<organism evidence="9 10">
    <name type="scientific">candidate division TA06 bacterium 34_109</name>
    <dbReference type="NCBI Taxonomy" id="1635277"/>
    <lineage>
        <taxon>Bacteria</taxon>
        <taxon>Bacteria division TA06</taxon>
    </lineage>
</organism>
<dbReference type="PANTHER" id="PTHR42930">
    <property type="entry name" value="PHOSPHATE-SPECIFIC TRANSPORT SYSTEM ACCESSORY PROTEIN PHOU"/>
    <property type="match status" value="1"/>
</dbReference>
<reference evidence="10" key="1">
    <citation type="journal article" date="2015" name="MBio">
        <title>Genome-Resolved Metagenomic Analysis Reveals Roles for Candidate Phyla and Other Microbial Community Members in Biogeochemical Transformations in Oil Reservoirs.</title>
        <authorList>
            <person name="Hu P."/>
            <person name="Tom L."/>
            <person name="Singh A."/>
            <person name="Thomas B.C."/>
            <person name="Baker B.J."/>
            <person name="Piceno Y.M."/>
            <person name="Andersen G.L."/>
            <person name="Banfield J.F."/>
        </authorList>
    </citation>
    <scope>NUCLEOTIDE SEQUENCE [LARGE SCALE GENOMIC DNA]</scope>
</reference>
<feature type="domain" description="PhoU" evidence="8">
    <location>
        <begin position="123"/>
        <end position="201"/>
    </location>
</feature>
<gene>
    <name evidence="9" type="ORF">XE03_1059</name>
</gene>
<keyword evidence="6 7" id="KW-0592">Phosphate transport</keyword>
<comment type="function">
    <text evidence="7">Plays a role in the regulation of phosphate uptake.</text>
</comment>
<evidence type="ECO:0000256" key="5">
    <source>
        <dbReference type="ARBA" id="ARBA00022490"/>
    </source>
</evidence>
<dbReference type="InterPro" id="IPR038078">
    <property type="entry name" value="PhoU-like_sf"/>
</dbReference>
<dbReference type="Gene3D" id="1.20.58.220">
    <property type="entry name" value="Phosphate transport system protein phou homolog 2, domain 2"/>
    <property type="match status" value="1"/>
</dbReference>
<dbReference type="InterPro" id="IPR026022">
    <property type="entry name" value="PhoU_dom"/>
</dbReference>
<dbReference type="Pfam" id="PF01895">
    <property type="entry name" value="PhoU"/>
    <property type="match status" value="2"/>
</dbReference>
<evidence type="ECO:0000256" key="2">
    <source>
        <dbReference type="ARBA" id="ARBA00008107"/>
    </source>
</evidence>
<comment type="subcellular location">
    <subcellularLocation>
        <location evidence="1 7">Cytoplasm</location>
    </subcellularLocation>
</comment>
<evidence type="ECO:0000313" key="9">
    <source>
        <dbReference type="EMBL" id="KUK87109.1"/>
    </source>
</evidence>
<dbReference type="InterPro" id="IPR028366">
    <property type="entry name" value="PhoU"/>
</dbReference>
<dbReference type="Proteomes" id="UP000053467">
    <property type="component" value="Unassembled WGS sequence"/>
</dbReference>
<dbReference type="GO" id="GO:0045936">
    <property type="term" value="P:negative regulation of phosphate metabolic process"/>
    <property type="evidence" value="ECO:0007669"/>
    <property type="project" value="InterPro"/>
</dbReference>
<evidence type="ECO:0000256" key="3">
    <source>
        <dbReference type="ARBA" id="ARBA00011738"/>
    </source>
</evidence>
<sequence length="218" mass="25194">MLKDRIENLKKELIDYSLFIQKMFDDSILSLKDNDLKLSEKVLKEMEDFANRKEVEIENECVSIIATNQPVASDLRTLFTILKINNDLERIGDHCVNISSRVDSVKNEKIFERNNDLETIYMVVKKMFEDSIKSFLNSDINLAKDVLEEDDNVDKLRDKIVKEIISGINKCEGDTFLEIVIMDVAKNLERIADLSTNVAEDTIFMITGKSVKHHFEKI</sequence>
<evidence type="ECO:0000256" key="4">
    <source>
        <dbReference type="ARBA" id="ARBA00022448"/>
    </source>
</evidence>
<feature type="domain" description="PhoU" evidence="8">
    <location>
        <begin position="19"/>
        <end position="102"/>
    </location>
</feature>
<protein>
    <recommendedName>
        <fullName evidence="7">Phosphate-specific transport system accessory protein PhoU</fullName>
    </recommendedName>
</protein>
<keyword evidence="4 7" id="KW-0813">Transport</keyword>
<evidence type="ECO:0000256" key="7">
    <source>
        <dbReference type="PIRNR" id="PIRNR003107"/>
    </source>
</evidence>
<accession>A0A101I272</accession>
<evidence type="ECO:0000259" key="8">
    <source>
        <dbReference type="Pfam" id="PF01895"/>
    </source>
</evidence>
<dbReference type="PANTHER" id="PTHR42930:SF3">
    <property type="entry name" value="PHOSPHATE-SPECIFIC TRANSPORT SYSTEM ACCESSORY PROTEIN PHOU"/>
    <property type="match status" value="1"/>
</dbReference>
<dbReference type="SUPFAM" id="SSF109755">
    <property type="entry name" value="PhoU-like"/>
    <property type="match status" value="1"/>
</dbReference>
<keyword evidence="5 7" id="KW-0963">Cytoplasm</keyword>
<dbReference type="PATRIC" id="fig|1635277.3.peg.1073"/>
<evidence type="ECO:0000256" key="6">
    <source>
        <dbReference type="ARBA" id="ARBA00022592"/>
    </source>
</evidence>
<name>A0A101I272_UNCT6</name>
<evidence type="ECO:0000256" key="1">
    <source>
        <dbReference type="ARBA" id="ARBA00004496"/>
    </source>
</evidence>
<evidence type="ECO:0000313" key="10">
    <source>
        <dbReference type="Proteomes" id="UP000053467"/>
    </source>
</evidence>
<dbReference type="PIRSF" id="PIRSF003107">
    <property type="entry name" value="PhoU"/>
    <property type="match status" value="1"/>
</dbReference>
<dbReference type="FunFam" id="1.20.58.220:FF:000004">
    <property type="entry name" value="Phosphate-specific transport system accessory protein PhoU"/>
    <property type="match status" value="1"/>
</dbReference>
<dbReference type="GO" id="GO:0005737">
    <property type="term" value="C:cytoplasm"/>
    <property type="evidence" value="ECO:0007669"/>
    <property type="project" value="UniProtKB-SubCell"/>
</dbReference>
<dbReference type="GO" id="GO:0030643">
    <property type="term" value="P:intracellular phosphate ion homeostasis"/>
    <property type="evidence" value="ECO:0007669"/>
    <property type="project" value="InterPro"/>
</dbReference>
<comment type="subunit">
    <text evidence="3 7">Homodimer.</text>
</comment>
<comment type="similarity">
    <text evidence="2 7">Belongs to the PhoU family.</text>
</comment>
<dbReference type="AlphaFoldDB" id="A0A101I272"/>
<proteinExistence type="inferred from homology"/>
<dbReference type="GO" id="GO:0006817">
    <property type="term" value="P:phosphate ion transport"/>
    <property type="evidence" value="ECO:0007669"/>
    <property type="project" value="UniProtKB-KW"/>
</dbReference>
<comment type="caution">
    <text evidence="9">The sequence shown here is derived from an EMBL/GenBank/DDBJ whole genome shotgun (WGS) entry which is preliminary data.</text>
</comment>
<dbReference type="EMBL" id="LGGX01000008">
    <property type="protein sequence ID" value="KUK87109.1"/>
    <property type="molecule type" value="Genomic_DNA"/>
</dbReference>